<dbReference type="InterPro" id="IPR038765">
    <property type="entry name" value="Papain-like_cys_pep_sf"/>
</dbReference>
<feature type="signal peptide" evidence="3">
    <location>
        <begin position="1"/>
        <end position="22"/>
    </location>
</feature>
<dbReference type="InterPro" id="IPR013201">
    <property type="entry name" value="Prot_inhib_I29"/>
</dbReference>
<dbReference type="Pfam" id="PF08246">
    <property type="entry name" value="Inhibitor_I29"/>
    <property type="match status" value="3"/>
</dbReference>
<dbReference type="GO" id="GO:0006508">
    <property type="term" value="P:proteolysis"/>
    <property type="evidence" value="ECO:0007669"/>
    <property type="project" value="InterPro"/>
</dbReference>
<feature type="domain" description="Cathepsin propeptide inhibitor" evidence="5">
    <location>
        <begin position="34"/>
        <end position="93"/>
    </location>
</feature>
<dbReference type="Proteomes" id="UP000789390">
    <property type="component" value="Unassembled WGS sequence"/>
</dbReference>
<keyword evidence="7" id="KW-1185">Reference proteome</keyword>
<sequence length="765" mass="86214">MKLLTLFVGLSLVVAFVSSAAAVEDDDDVSMVKFKKFKNRYRKKYNKGALCSYFRRWRNRKKMIYQHNRGTLLGNSSFTLVDNKFADETDDEWKNSLGLVIPGQFNFKKAGIKDLTAIDPNKSGDDRQVISSTITIPASFDLRKHRCMPPVKSQITCGACWAFIATTSVEFQSCGQVTNATYPYKAAMGTCQYRQGVTKVSGRISRYIYLDSNERTILSALLQRGPITVSIVANPKFILYSLAGAGKIIHRPTELDETSKTFFAMKLIAVYLMSLAFFVVISAAIDDPDDEEMIKFKEFKKRNKKKYNGALERVHFKRWKKRRAVIRRHNNGTLSGGRNSSFKMGDNLFADQSEEEWETYLLGVTVPEEFISMNEEEEEVETTTTITDLEMENTTEEINEIDDRQTAPSLDLRNHPCMPPIKFQAPCGGCWAFIATTAVEYQTCLRSTNKTALTLSEQQLIDCSGSYGTKGCNGGFYSQAWDYIMANGGLTTNATYPYSASTTGACNFTKGVTPVAGRISRYAYLAKNEANILTALTRGPIAVSIVANSKFILYSSTDTNQIHFIARLFFKQATHNVMKWMTICFLSLAITVGFSTAQDESEEELTKFKEFKKKHKKSYTGALERVHLKRWKKRKTIIEKHNNDRVASFNLGDNPYADLSEEEWDTYLLGVRIPKEFVSTQEVAVIPASNPAVDDRQTVPSLDLRNDPCMPPVKIQSPCGGCWAFIATTAVEYQTCINNNASKTPLLLRQIDFIIFIKFDLIIVI</sequence>
<keyword evidence="3" id="KW-0732">Signal</keyword>
<dbReference type="InterPro" id="IPR000668">
    <property type="entry name" value="Peptidase_C1A_C"/>
</dbReference>
<evidence type="ECO:0000259" key="5">
    <source>
        <dbReference type="SMART" id="SM00848"/>
    </source>
</evidence>
<feature type="domain" description="Peptidase C1A papain C-terminal" evidence="4">
    <location>
        <begin position="406"/>
        <end position="594"/>
    </location>
</feature>
<keyword evidence="2" id="KW-0472">Membrane</keyword>
<dbReference type="CDD" id="cd02248">
    <property type="entry name" value="Peptidase_C1A"/>
    <property type="match status" value="1"/>
</dbReference>
<comment type="similarity">
    <text evidence="1">Belongs to the peptidase C1 family.</text>
</comment>
<dbReference type="GO" id="GO:0008234">
    <property type="term" value="F:cysteine-type peptidase activity"/>
    <property type="evidence" value="ECO:0007669"/>
    <property type="project" value="InterPro"/>
</dbReference>
<name>A0A8J2WGC3_9CRUS</name>
<proteinExistence type="inferred from homology"/>
<dbReference type="Gene3D" id="1.10.287.2250">
    <property type="match status" value="1"/>
</dbReference>
<keyword evidence="2" id="KW-0812">Transmembrane</keyword>
<gene>
    <name evidence="6" type="ORF">DGAL_LOCUS5982</name>
</gene>
<dbReference type="Gene3D" id="3.90.70.10">
    <property type="entry name" value="Cysteine proteinases"/>
    <property type="match status" value="4"/>
</dbReference>
<feature type="domain" description="Cathepsin propeptide inhibitor" evidence="5">
    <location>
        <begin position="296"/>
        <end position="357"/>
    </location>
</feature>
<dbReference type="EMBL" id="CAKKLH010000112">
    <property type="protein sequence ID" value="CAH0103408.1"/>
    <property type="molecule type" value="Genomic_DNA"/>
</dbReference>
<dbReference type="SUPFAM" id="SSF54001">
    <property type="entry name" value="Cysteine proteinases"/>
    <property type="match status" value="3"/>
</dbReference>
<dbReference type="SMART" id="SM00848">
    <property type="entry name" value="Inhibitor_I29"/>
    <property type="match status" value="3"/>
</dbReference>
<evidence type="ECO:0000313" key="7">
    <source>
        <dbReference type="Proteomes" id="UP000789390"/>
    </source>
</evidence>
<dbReference type="PANTHER" id="PTHR12411">
    <property type="entry name" value="CYSTEINE PROTEASE FAMILY C1-RELATED"/>
    <property type="match status" value="1"/>
</dbReference>
<feature type="domain" description="Cathepsin propeptide inhibitor" evidence="5">
    <location>
        <begin position="608"/>
        <end position="664"/>
    </location>
</feature>
<evidence type="ECO:0000259" key="4">
    <source>
        <dbReference type="SMART" id="SM00645"/>
    </source>
</evidence>
<reference evidence="6" key="1">
    <citation type="submission" date="2021-11" db="EMBL/GenBank/DDBJ databases">
        <authorList>
            <person name="Schell T."/>
        </authorList>
    </citation>
    <scope>NUCLEOTIDE SEQUENCE</scope>
    <source>
        <strain evidence="6">M5</strain>
    </source>
</reference>
<evidence type="ECO:0000256" key="3">
    <source>
        <dbReference type="SAM" id="SignalP"/>
    </source>
</evidence>
<feature type="transmembrane region" description="Helical" evidence="2">
    <location>
        <begin position="262"/>
        <end position="285"/>
    </location>
</feature>
<evidence type="ECO:0000256" key="2">
    <source>
        <dbReference type="SAM" id="Phobius"/>
    </source>
</evidence>
<dbReference type="InterPro" id="IPR039417">
    <property type="entry name" value="Peptidase_C1A_papain-like"/>
</dbReference>
<dbReference type="OrthoDB" id="10253408at2759"/>
<dbReference type="InterPro" id="IPR013128">
    <property type="entry name" value="Peptidase_C1A"/>
</dbReference>
<evidence type="ECO:0000313" key="6">
    <source>
        <dbReference type="EMBL" id="CAH0103408.1"/>
    </source>
</evidence>
<protein>
    <recommendedName>
        <fullName evidence="8">Peptidase C1A papain C-terminal domain-containing protein</fullName>
    </recommendedName>
</protein>
<organism evidence="6 7">
    <name type="scientific">Daphnia galeata</name>
    <dbReference type="NCBI Taxonomy" id="27404"/>
    <lineage>
        <taxon>Eukaryota</taxon>
        <taxon>Metazoa</taxon>
        <taxon>Ecdysozoa</taxon>
        <taxon>Arthropoda</taxon>
        <taxon>Crustacea</taxon>
        <taxon>Branchiopoda</taxon>
        <taxon>Diplostraca</taxon>
        <taxon>Cladocera</taxon>
        <taxon>Anomopoda</taxon>
        <taxon>Daphniidae</taxon>
        <taxon>Daphnia</taxon>
    </lineage>
</organism>
<evidence type="ECO:0000256" key="1">
    <source>
        <dbReference type="ARBA" id="ARBA00008455"/>
    </source>
</evidence>
<evidence type="ECO:0008006" key="8">
    <source>
        <dbReference type="Google" id="ProtNLM"/>
    </source>
</evidence>
<comment type="caution">
    <text evidence="6">The sequence shown here is derived from an EMBL/GenBank/DDBJ whole genome shotgun (WGS) entry which is preliminary data.</text>
</comment>
<dbReference type="AlphaFoldDB" id="A0A8J2WGC3"/>
<keyword evidence="2" id="KW-1133">Transmembrane helix</keyword>
<feature type="chain" id="PRO_5035156183" description="Peptidase C1A papain C-terminal domain-containing protein" evidence="3">
    <location>
        <begin position="23"/>
        <end position="765"/>
    </location>
</feature>
<dbReference type="Pfam" id="PF00112">
    <property type="entry name" value="Peptidase_C1"/>
    <property type="match status" value="4"/>
</dbReference>
<dbReference type="SMART" id="SM00645">
    <property type="entry name" value="Pept_C1"/>
    <property type="match status" value="1"/>
</dbReference>
<accession>A0A8J2WGC3</accession>